<dbReference type="Proteomes" id="UP000583929">
    <property type="component" value="Unassembled WGS sequence"/>
</dbReference>
<organism evidence="2 3">
    <name type="scientific">Cannabis sativa</name>
    <name type="common">Hemp</name>
    <name type="synonym">Marijuana</name>
    <dbReference type="NCBI Taxonomy" id="3483"/>
    <lineage>
        <taxon>Eukaryota</taxon>
        <taxon>Viridiplantae</taxon>
        <taxon>Streptophyta</taxon>
        <taxon>Embryophyta</taxon>
        <taxon>Tracheophyta</taxon>
        <taxon>Spermatophyta</taxon>
        <taxon>Magnoliopsida</taxon>
        <taxon>eudicotyledons</taxon>
        <taxon>Gunneridae</taxon>
        <taxon>Pentapetalae</taxon>
        <taxon>rosids</taxon>
        <taxon>fabids</taxon>
        <taxon>Rosales</taxon>
        <taxon>Cannabaceae</taxon>
        <taxon>Cannabis</taxon>
    </lineage>
</organism>
<dbReference type="PANTHER" id="PTHR31589">
    <property type="entry name" value="PROTEIN, PUTATIVE (DUF239)-RELATED-RELATED"/>
    <property type="match status" value="1"/>
</dbReference>
<dbReference type="Pfam" id="PF03080">
    <property type="entry name" value="Neprosin"/>
    <property type="match status" value="2"/>
</dbReference>
<comment type="caution">
    <text evidence="2">The sequence shown here is derived from an EMBL/GenBank/DDBJ whole genome shotgun (WGS) entry which is preliminary data.</text>
</comment>
<evidence type="ECO:0000313" key="2">
    <source>
        <dbReference type="EMBL" id="KAF4397959.1"/>
    </source>
</evidence>
<evidence type="ECO:0000259" key="1">
    <source>
        <dbReference type="PROSITE" id="PS52045"/>
    </source>
</evidence>
<protein>
    <recommendedName>
        <fullName evidence="1">Neprosin PEP catalytic domain-containing protein</fullName>
    </recommendedName>
</protein>
<evidence type="ECO:0000313" key="3">
    <source>
        <dbReference type="Proteomes" id="UP000583929"/>
    </source>
</evidence>
<gene>
    <name evidence="2" type="ORF">G4B88_019680</name>
</gene>
<dbReference type="InterPro" id="IPR025521">
    <property type="entry name" value="Neprosin_propep"/>
</dbReference>
<dbReference type="InterPro" id="IPR053168">
    <property type="entry name" value="Glutamic_endopeptidase"/>
</dbReference>
<dbReference type="PROSITE" id="PS52045">
    <property type="entry name" value="NEPROSIN_PEP_CD"/>
    <property type="match status" value="2"/>
</dbReference>
<feature type="domain" description="Neprosin PEP catalytic" evidence="1">
    <location>
        <begin position="61"/>
        <end position="319"/>
    </location>
</feature>
<accession>A0A7J6HT92</accession>
<dbReference type="PANTHER" id="PTHR31589:SF221">
    <property type="entry name" value="LIGASE, PUTATIVE (DUF239)-RELATED"/>
    <property type="match status" value="1"/>
</dbReference>
<sequence length="571" mass="62768">MTVIRMRLILSSELGKRKGTIKTIELIGQSEDGEVIDCVDIYKQPAFDHPLLKNHIIEPSSIQINQLEGENDDSLKALQVWRKYGECPKGTIPIVRAPTSSKYAQIWVVSSSQVETEINTVEAGWIVRPNATQTEFFIYWTSDGYRTTGCYNLDCPGFVQVSKSAALGSILQPVSIFNGVQTTIQVSLAQHKENGEWWLEFGSEPIGYWPSSVFKTLGGGGDTINWGGEIFNDGANGHHTETQMGSGHLPIEGFGRASYFSNLMYTDNGLTFKDPEKLTTYATKPVCYDVRIGEDKSTDKGTYFFFGGPGDDGDVIDCVDIYKQPAFDHPLLKNHTLQPSSIQINQLKLGEKDDALKALQGWRKNGEECPVGTVPIVRIPTISSKYGPKTSHFQSHYITHPNRSLAIATETTPGHEYAQVSMLGGPFFGTKTNINVWNPDSNGTMSVSQIWVTSSQHEQLNAIEAGWITLGVNGAEMLSWGGEIINNGADGHHSSTQMGSGHFPDEGFGKASYFSNIQYIDASKLYKDPEKLTPYATKPSCYDVKVADDKSGSLGTHFFYGGPGYSDKCPT</sequence>
<dbReference type="Gene3D" id="3.90.1320.10">
    <property type="entry name" value="Outer-capsid protein sigma 3, large lobe"/>
    <property type="match status" value="1"/>
</dbReference>
<dbReference type="Pfam" id="PF14365">
    <property type="entry name" value="Neprosin_AP"/>
    <property type="match status" value="2"/>
</dbReference>
<name>A0A7J6HT92_CANSA</name>
<dbReference type="EMBL" id="JAATIQ010000029">
    <property type="protein sequence ID" value="KAF4397959.1"/>
    <property type="molecule type" value="Genomic_DNA"/>
</dbReference>
<dbReference type="AlphaFoldDB" id="A0A7J6HT92"/>
<proteinExistence type="predicted"/>
<keyword evidence="3" id="KW-1185">Reference proteome</keyword>
<reference evidence="2 3" key="1">
    <citation type="journal article" date="2020" name="bioRxiv">
        <title>Sequence and annotation of 42 cannabis genomes reveals extensive copy number variation in cannabinoid synthesis and pathogen resistance genes.</title>
        <authorList>
            <person name="Mckernan K.J."/>
            <person name="Helbert Y."/>
            <person name="Kane L.T."/>
            <person name="Ebling H."/>
            <person name="Zhang L."/>
            <person name="Liu B."/>
            <person name="Eaton Z."/>
            <person name="Mclaughlin S."/>
            <person name="Kingan S."/>
            <person name="Baybayan P."/>
            <person name="Concepcion G."/>
            <person name="Jordan M."/>
            <person name="Riva A."/>
            <person name="Barbazuk W."/>
            <person name="Harkins T."/>
        </authorList>
    </citation>
    <scope>NUCLEOTIDE SEQUENCE [LARGE SCALE GENOMIC DNA]</scope>
    <source>
        <strain evidence="3">cv. Jamaican Lion 4</strain>
        <tissue evidence="2">Leaf</tissue>
    </source>
</reference>
<dbReference type="InterPro" id="IPR004314">
    <property type="entry name" value="Neprosin"/>
</dbReference>
<feature type="domain" description="Neprosin PEP catalytic" evidence="1">
    <location>
        <begin position="332"/>
        <end position="570"/>
    </location>
</feature>